<feature type="domain" description="Caspase family p10" evidence="4">
    <location>
        <begin position="39"/>
        <end position="127"/>
    </location>
</feature>
<dbReference type="GO" id="GO:0051604">
    <property type="term" value="P:protein maturation"/>
    <property type="evidence" value="ECO:0007669"/>
    <property type="project" value="UniProtKB-ARBA"/>
</dbReference>
<evidence type="ECO:0000259" key="4">
    <source>
        <dbReference type="PROSITE" id="PS50207"/>
    </source>
</evidence>
<comment type="caution">
    <text evidence="6">The sequence shown here is derived from an EMBL/GenBank/DDBJ whole genome shotgun (WGS) entry which is preliminary data.</text>
</comment>
<evidence type="ECO:0000259" key="5">
    <source>
        <dbReference type="PROSITE" id="PS50208"/>
    </source>
</evidence>
<proteinExistence type="inferred from homology"/>
<feature type="non-terminal residue" evidence="6">
    <location>
        <position position="1"/>
    </location>
</feature>
<dbReference type="PROSITE" id="PS50208">
    <property type="entry name" value="CASPASE_P20"/>
    <property type="match status" value="1"/>
</dbReference>
<evidence type="ECO:0000313" key="6">
    <source>
        <dbReference type="EMBL" id="NXG23080.1"/>
    </source>
</evidence>
<dbReference type="InterPro" id="IPR001309">
    <property type="entry name" value="Pept_C14_p20"/>
</dbReference>
<sequence>KPKLFFIQACQGEKRQHPVNVEVDARPHDSYSTQQSVSLYDSIPEDADFLLGLSTVDGCVSFRHIQQGSWYTQALCRNLELLVPRGEDILAILTEVNKDVASRVNNNGEKQMAQPAYTLRGKVIFPKPPPSKQHQ</sequence>
<evidence type="ECO:0000256" key="2">
    <source>
        <dbReference type="ARBA" id="ARBA00022703"/>
    </source>
</evidence>
<keyword evidence="7" id="KW-1185">Reference proteome</keyword>
<dbReference type="InterPro" id="IPR033139">
    <property type="entry name" value="Caspase_cys_AS"/>
</dbReference>
<name>A0A7K9A6X9_9PASS</name>
<reference evidence="6 7" key="1">
    <citation type="submission" date="2019-09" db="EMBL/GenBank/DDBJ databases">
        <title>Bird 10,000 Genomes (B10K) Project - Family phase.</title>
        <authorList>
            <person name="Zhang G."/>
        </authorList>
    </citation>
    <scope>NUCLEOTIDE SEQUENCE [LARGE SCALE GENOMIC DNA]</scope>
    <source>
        <strain evidence="6">B10K-DU-001-02</strain>
        <tissue evidence="6">Muscle</tissue>
    </source>
</reference>
<dbReference type="EMBL" id="VWZG01010250">
    <property type="protein sequence ID" value="NXG23080.1"/>
    <property type="molecule type" value="Genomic_DNA"/>
</dbReference>
<dbReference type="InterPro" id="IPR002138">
    <property type="entry name" value="Pept_C14_p10"/>
</dbReference>
<accession>A0A7K9A6X9</accession>
<dbReference type="Proteomes" id="UP000591535">
    <property type="component" value="Unassembled WGS sequence"/>
</dbReference>
<gene>
    <name evidence="6" type="primary">Casp8_1</name>
    <name evidence="6" type="ORF">GRAVAR_R15578</name>
</gene>
<dbReference type="PROSITE" id="PS50207">
    <property type="entry name" value="CASPASE_P10"/>
    <property type="match status" value="1"/>
</dbReference>
<dbReference type="GO" id="GO:0043067">
    <property type="term" value="P:regulation of programmed cell death"/>
    <property type="evidence" value="ECO:0007669"/>
    <property type="project" value="UniProtKB-ARBA"/>
</dbReference>
<dbReference type="Pfam" id="PF00656">
    <property type="entry name" value="Peptidase_C14"/>
    <property type="match status" value="1"/>
</dbReference>
<dbReference type="GO" id="GO:0006915">
    <property type="term" value="P:apoptotic process"/>
    <property type="evidence" value="ECO:0007669"/>
    <property type="project" value="UniProtKB-KW"/>
</dbReference>
<dbReference type="AlphaFoldDB" id="A0A7K9A6X9"/>
<dbReference type="InterPro" id="IPR011600">
    <property type="entry name" value="Pept_C14_caspase"/>
</dbReference>
<dbReference type="PANTHER" id="PTHR48169">
    <property type="entry name" value="DED DOMAIN-CONTAINING PROTEIN"/>
    <property type="match status" value="1"/>
</dbReference>
<evidence type="ECO:0000256" key="1">
    <source>
        <dbReference type="ARBA" id="ARBA00010134"/>
    </source>
</evidence>
<protein>
    <submittedName>
        <fullName evidence="6">CASP8 protein</fullName>
    </submittedName>
</protein>
<dbReference type="GO" id="GO:0006508">
    <property type="term" value="P:proteolysis"/>
    <property type="evidence" value="ECO:0007669"/>
    <property type="project" value="InterPro"/>
</dbReference>
<organism evidence="6 7">
    <name type="scientific">Grallaria varia</name>
    <name type="common">variegated antpitta</name>
    <dbReference type="NCBI Taxonomy" id="117165"/>
    <lineage>
        <taxon>Eukaryota</taxon>
        <taxon>Metazoa</taxon>
        <taxon>Chordata</taxon>
        <taxon>Craniata</taxon>
        <taxon>Vertebrata</taxon>
        <taxon>Euteleostomi</taxon>
        <taxon>Archelosauria</taxon>
        <taxon>Archosauria</taxon>
        <taxon>Dinosauria</taxon>
        <taxon>Saurischia</taxon>
        <taxon>Theropoda</taxon>
        <taxon>Coelurosauria</taxon>
        <taxon>Aves</taxon>
        <taxon>Neognathae</taxon>
        <taxon>Neoaves</taxon>
        <taxon>Telluraves</taxon>
        <taxon>Australaves</taxon>
        <taxon>Passeriformes</taxon>
        <taxon>Formicariidae</taxon>
        <taxon>Grallaria</taxon>
    </lineage>
</organism>
<dbReference type="PANTHER" id="PTHR48169:SF7">
    <property type="entry name" value="CASPASE 10"/>
    <property type="match status" value="1"/>
</dbReference>
<evidence type="ECO:0000256" key="3">
    <source>
        <dbReference type="RuleBase" id="RU003971"/>
    </source>
</evidence>
<dbReference type="PROSITE" id="PS01122">
    <property type="entry name" value="CASPASE_CYS"/>
    <property type="match status" value="1"/>
</dbReference>
<dbReference type="GO" id="GO:0004197">
    <property type="term" value="F:cysteine-type endopeptidase activity"/>
    <property type="evidence" value="ECO:0007669"/>
    <property type="project" value="InterPro"/>
</dbReference>
<dbReference type="InterPro" id="IPR015917">
    <property type="entry name" value="Pept_C14A"/>
</dbReference>
<dbReference type="InterPro" id="IPR029030">
    <property type="entry name" value="Caspase-like_dom_sf"/>
</dbReference>
<evidence type="ECO:0000313" key="7">
    <source>
        <dbReference type="Proteomes" id="UP000591535"/>
    </source>
</evidence>
<keyword evidence="2" id="KW-0053">Apoptosis</keyword>
<comment type="similarity">
    <text evidence="1 3">Belongs to the peptidase C14A family.</text>
</comment>
<dbReference type="SMART" id="SM00115">
    <property type="entry name" value="CASc"/>
    <property type="match status" value="1"/>
</dbReference>
<feature type="non-terminal residue" evidence="6">
    <location>
        <position position="135"/>
    </location>
</feature>
<dbReference type="Gene3D" id="3.40.50.1460">
    <property type="match status" value="1"/>
</dbReference>
<dbReference type="GO" id="GO:0005737">
    <property type="term" value="C:cytoplasm"/>
    <property type="evidence" value="ECO:0007669"/>
    <property type="project" value="UniProtKB-ARBA"/>
</dbReference>
<dbReference type="SUPFAM" id="SSF52129">
    <property type="entry name" value="Caspase-like"/>
    <property type="match status" value="1"/>
</dbReference>
<feature type="domain" description="Caspase family p20" evidence="5">
    <location>
        <begin position="1"/>
        <end position="14"/>
    </location>
</feature>